<evidence type="ECO:0000256" key="2">
    <source>
        <dbReference type="ARBA" id="ARBA00022704"/>
    </source>
</evidence>
<dbReference type="PANTHER" id="PTHR47373">
    <property type="entry name" value="CYSTEINE PROTEINASE INHIBITOR 2"/>
    <property type="match status" value="1"/>
</dbReference>
<evidence type="ECO:0000259" key="4">
    <source>
        <dbReference type="Pfam" id="PF16845"/>
    </source>
</evidence>
<evidence type="ECO:0000256" key="3">
    <source>
        <dbReference type="SAM" id="SignalP"/>
    </source>
</evidence>
<dbReference type="GO" id="GO:0004869">
    <property type="term" value="F:cysteine-type endopeptidase inhibitor activity"/>
    <property type="evidence" value="ECO:0007669"/>
    <property type="project" value="UniProtKB-KW"/>
</dbReference>
<dbReference type="Pfam" id="PF16845">
    <property type="entry name" value="SQAPI"/>
    <property type="match status" value="1"/>
</dbReference>
<feature type="signal peptide" evidence="3">
    <location>
        <begin position="1"/>
        <end position="25"/>
    </location>
</feature>
<dbReference type="Gene3D" id="3.10.450.10">
    <property type="match status" value="1"/>
</dbReference>
<name>A0A6A2X566_HIBSY</name>
<feature type="chain" id="PRO_5025398598" description="Cystatin domain-containing protein" evidence="3">
    <location>
        <begin position="26"/>
        <end position="110"/>
    </location>
</feature>
<evidence type="ECO:0000256" key="1">
    <source>
        <dbReference type="ARBA" id="ARBA00022690"/>
    </source>
</evidence>
<dbReference type="EMBL" id="VEPZ02001512">
    <property type="protein sequence ID" value="KAE8670283.1"/>
    <property type="molecule type" value="Genomic_DNA"/>
</dbReference>
<dbReference type="OrthoDB" id="1908104at2759"/>
<protein>
    <recommendedName>
        <fullName evidence="4">Cystatin domain-containing protein</fullName>
    </recommendedName>
</protein>
<keyword evidence="3" id="KW-0732">Signal</keyword>
<dbReference type="InterPro" id="IPR000010">
    <property type="entry name" value="Cystatin_dom"/>
</dbReference>
<dbReference type="PANTHER" id="PTHR47373:SF1">
    <property type="entry name" value="CYSTEINE PROTEINASE INHIBITOR 2"/>
    <property type="match status" value="1"/>
</dbReference>
<dbReference type="AlphaFoldDB" id="A0A6A2X566"/>
<dbReference type="InterPro" id="IPR046350">
    <property type="entry name" value="Cystatin_sf"/>
</dbReference>
<dbReference type="Proteomes" id="UP000436088">
    <property type="component" value="Unassembled WGS sequence"/>
</dbReference>
<keyword evidence="1" id="KW-0646">Protease inhibitor</keyword>
<evidence type="ECO:0000313" key="5">
    <source>
        <dbReference type="EMBL" id="KAE8670283.1"/>
    </source>
</evidence>
<feature type="domain" description="Cystatin" evidence="4">
    <location>
        <begin position="40"/>
        <end position="109"/>
    </location>
</feature>
<proteinExistence type="predicted"/>
<evidence type="ECO:0000313" key="6">
    <source>
        <dbReference type="Proteomes" id="UP000436088"/>
    </source>
</evidence>
<dbReference type="SUPFAM" id="SSF54403">
    <property type="entry name" value="Cystatin/monellin"/>
    <property type="match status" value="1"/>
</dbReference>
<accession>A0A6A2X566</accession>
<keyword evidence="6" id="KW-1185">Reference proteome</keyword>
<reference evidence="5" key="1">
    <citation type="submission" date="2019-09" db="EMBL/GenBank/DDBJ databases">
        <title>Draft genome information of white flower Hibiscus syriacus.</title>
        <authorList>
            <person name="Kim Y.-M."/>
        </authorList>
    </citation>
    <scope>NUCLEOTIDE SEQUENCE [LARGE SCALE GENOMIC DNA]</scope>
    <source>
        <strain evidence="5">YM2019G1</strain>
    </source>
</reference>
<organism evidence="5 6">
    <name type="scientific">Hibiscus syriacus</name>
    <name type="common">Rose of Sharon</name>
    <dbReference type="NCBI Taxonomy" id="106335"/>
    <lineage>
        <taxon>Eukaryota</taxon>
        <taxon>Viridiplantae</taxon>
        <taxon>Streptophyta</taxon>
        <taxon>Embryophyta</taxon>
        <taxon>Tracheophyta</taxon>
        <taxon>Spermatophyta</taxon>
        <taxon>Magnoliopsida</taxon>
        <taxon>eudicotyledons</taxon>
        <taxon>Gunneridae</taxon>
        <taxon>Pentapetalae</taxon>
        <taxon>rosids</taxon>
        <taxon>malvids</taxon>
        <taxon>Malvales</taxon>
        <taxon>Malvaceae</taxon>
        <taxon>Malvoideae</taxon>
        <taxon>Hibiscus</taxon>
    </lineage>
</organism>
<comment type="caution">
    <text evidence="5">The sequence shown here is derived from an EMBL/GenBank/DDBJ whole genome shotgun (WGS) entry which is preliminary data.</text>
</comment>
<gene>
    <name evidence="5" type="ORF">F3Y22_tig00112159pilonHSYRG00164</name>
</gene>
<keyword evidence="2" id="KW-0789">Thiol protease inhibitor</keyword>
<sequence length="110" mass="12210">MAKMEVRILAVSTMILAMLFPVVNGQTTTVEAEKPIGDATDNKEVEELGRFPVEENNKKVNQLEFENVVQAAKQDTKYFLKIEASDKGENKTFSAVVLVQSGKNELVSFT</sequence>